<dbReference type="InterPro" id="IPR036689">
    <property type="entry name" value="ESAT-6-like_sf"/>
</dbReference>
<dbReference type="RefSeq" id="WP_014446000.1">
    <property type="nucleotide sequence ID" value="NC_017093.1"/>
</dbReference>
<protein>
    <recommendedName>
        <fullName evidence="2">tRNA nuclease CdiA C-terminal domain-containing protein</fullName>
    </recommendedName>
</protein>
<dbReference type="SUPFAM" id="SSF140453">
    <property type="entry name" value="EsxAB dimer-like"/>
    <property type="match status" value="1"/>
</dbReference>
<feature type="region of interest" description="Disordered" evidence="1">
    <location>
        <begin position="260"/>
        <end position="321"/>
    </location>
</feature>
<dbReference type="CDD" id="cd13442">
    <property type="entry name" value="CDI_toxin_Bp1026b-like"/>
    <property type="match status" value="1"/>
</dbReference>
<keyword evidence="4" id="KW-1185">Reference proteome</keyword>
<feature type="domain" description="tRNA nuclease CdiA C-terminal" evidence="2">
    <location>
        <begin position="346"/>
        <end position="423"/>
    </location>
</feature>
<evidence type="ECO:0000313" key="3">
    <source>
        <dbReference type="EMBL" id="BAL91112.1"/>
    </source>
</evidence>
<dbReference type="PATRIC" id="fig|512565.3.peg.5888"/>
<dbReference type="eggNOG" id="COG4842">
    <property type="taxonomic scope" value="Bacteria"/>
</dbReference>
<evidence type="ECO:0000256" key="1">
    <source>
        <dbReference type="SAM" id="MobiDB-lite"/>
    </source>
</evidence>
<evidence type="ECO:0000313" key="4">
    <source>
        <dbReference type="Proteomes" id="UP000007882"/>
    </source>
</evidence>
<evidence type="ECO:0000259" key="2">
    <source>
        <dbReference type="Pfam" id="PF18451"/>
    </source>
</evidence>
<dbReference type="Proteomes" id="UP000007882">
    <property type="component" value="Chromosome"/>
</dbReference>
<sequence>MTSPLVAPVTGSTTGITGLGLVEDAHGLVTGIQNGSWIDASLGGVGTSLEALSLVLDPIGGLVSWGVGWLMEHVSVLKEALDNLAGNADEVAAHATTWQNVAAYTQAARADYAARLSADVSTWAGDAGDAYRAHAGDHLAALDGIGVAAGGIASAVEGTGLLVALVREIVRDLIADFVATLAVRLPQWLAAEGLTLGIATPFVASQVSSLVAKWAHRIQHFIRGLLSSLRQLLPKTDGLKRILEKLRELLARLARKSPFSGRAEASTGGTGAGGKPSAGGAPGGSPGFTTPSGPPDPNLRPRGTRTEAHPERLNDRGVRRENESADVLAQHGYDIEQNPEKKANGKEPDYKIEGEYFDCYSPASDNAEKIRNKLSKKVREEQADRLILFMDDTPRTMEEVAAVLQRKPIANLKEILVVQDGEVIPFYPFGE</sequence>
<feature type="compositionally biased region" description="Gly residues" evidence="1">
    <location>
        <begin position="268"/>
        <end position="286"/>
    </location>
</feature>
<reference evidence="3 4" key="1">
    <citation type="submission" date="2012-02" db="EMBL/GenBank/DDBJ databases">
        <title>Complete genome sequence of Actinoplanes missouriensis 431 (= NBRC 102363).</title>
        <authorList>
            <person name="Ohnishi Y."/>
            <person name="Ishikawa J."/>
            <person name="Sekine M."/>
            <person name="Hosoyama A."/>
            <person name="Harada T."/>
            <person name="Narita H."/>
            <person name="Hata T."/>
            <person name="Konno Y."/>
            <person name="Tutikane K."/>
            <person name="Fujita N."/>
            <person name="Horinouchi S."/>
            <person name="Hayakawa M."/>
        </authorList>
    </citation>
    <scope>NUCLEOTIDE SEQUENCE [LARGE SCALE GENOMIC DNA]</scope>
    <source>
        <strain evidence="4">ATCC 14538 / DSM 43046 / CBS 188.64 / JCM 3121 / NBRC 102363 / NCIMB 12654 / NRRL B-3342 / UNCC 431</strain>
    </source>
</reference>
<dbReference type="AlphaFoldDB" id="I0HDM5"/>
<accession>I0HDM5</accession>
<name>I0HDM5_ACTM4</name>
<feature type="compositionally biased region" description="Basic and acidic residues" evidence="1">
    <location>
        <begin position="304"/>
        <end position="321"/>
    </location>
</feature>
<dbReference type="OrthoDB" id="5069709at2"/>
<dbReference type="KEGG" id="ams:AMIS_58920"/>
<dbReference type="Pfam" id="PF18451">
    <property type="entry name" value="CdiA_C"/>
    <property type="match status" value="1"/>
</dbReference>
<proteinExistence type="predicted"/>
<dbReference type="eggNOG" id="COG3210">
    <property type="taxonomic scope" value="Bacteria"/>
</dbReference>
<dbReference type="EMBL" id="AP012319">
    <property type="protein sequence ID" value="BAL91112.1"/>
    <property type="molecule type" value="Genomic_DNA"/>
</dbReference>
<dbReference type="HOGENOM" id="CLU_051020_1_0_11"/>
<organism evidence="3 4">
    <name type="scientific">Actinoplanes missouriensis (strain ATCC 14538 / DSM 43046 / CBS 188.64 / JCM 3121 / NBRC 102363 / NCIMB 12654 / NRRL B-3342 / UNCC 431)</name>
    <dbReference type="NCBI Taxonomy" id="512565"/>
    <lineage>
        <taxon>Bacteria</taxon>
        <taxon>Bacillati</taxon>
        <taxon>Actinomycetota</taxon>
        <taxon>Actinomycetes</taxon>
        <taxon>Micromonosporales</taxon>
        <taxon>Micromonosporaceae</taxon>
        <taxon>Actinoplanes</taxon>
    </lineage>
</organism>
<dbReference type="Gene3D" id="3.40.1350.120">
    <property type="match status" value="1"/>
</dbReference>
<dbReference type="InterPro" id="IPR033806">
    <property type="entry name" value="CDI_toxin_Bp1026b-like"/>
</dbReference>
<dbReference type="GO" id="GO:0004549">
    <property type="term" value="F:tRNA-specific ribonuclease activity"/>
    <property type="evidence" value="ECO:0007669"/>
    <property type="project" value="InterPro"/>
</dbReference>
<dbReference type="STRING" id="512565.AMIS_58920"/>
<dbReference type="InterPro" id="IPR040559">
    <property type="entry name" value="CdiA_C"/>
</dbReference>
<gene>
    <name evidence="3" type="ordered locus">AMIS_58920</name>
</gene>